<sequence length="131" mass="14565">MSSKQRPRPSAKSESASQQAASRHGRSRPSPHLNAKSSRLHPQQERTCQNCTTAHRKGQCPAHGKHCHLCKKWKDFASTCRSRNVHDINSADRSDDVHSDDVHSDDVLCDSVFVDSIESKIVNGKVLQKLG</sequence>
<dbReference type="EMBL" id="JAIWYP010000001">
    <property type="protein sequence ID" value="KAH3893518.1"/>
    <property type="molecule type" value="Genomic_DNA"/>
</dbReference>
<feature type="compositionally biased region" description="Low complexity" evidence="1">
    <location>
        <begin position="10"/>
        <end position="22"/>
    </location>
</feature>
<comment type="caution">
    <text evidence="2">The sequence shown here is derived from an EMBL/GenBank/DDBJ whole genome shotgun (WGS) entry which is preliminary data.</text>
</comment>
<reference evidence="2" key="2">
    <citation type="submission" date="2020-11" db="EMBL/GenBank/DDBJ databases">
        <authorList>
            <person name="McCartney M.A."/>
            <person name="Auch B."/>
            <person name="Kono T."/>
            <person name="Mallez S."/>
            <person name="Becker A."/>
            <person name="Gohl D.M."/>
            <person name="Silverstein K.A.T."/>
            <person name="Koren S."/>
            <person name="Bechman K.B."/>
            <person name="Herman A."/>
            <person name="Abrahante J.E."/>
            <person name="Garbe J."/>
        </authorList>
    </citation>
    <scope>NUCLEOTIDE SEQUENCE</scope>
    <source>
        <strain evidence="2">Duluth1</strain>
        <tissue evidence="2">Whole animal</tissue>
    </source>
</reference>
<evidence type="ECO:0000313" key="2">
    <source>
        <dbReference type="EMBL" id="KAH3893518.1"/>
    </source>
</evidence>
<feature type="compositionally biased region" description="Polar residues" evidence="1">
    <location>
        <begin position="35"/>
        <end position="47"/>
    </location>
</feature>
<accession>A0A9D4S7N7</accession>
<keyword evidence="3" id="KW-1185">Reference proteome</keyword>
<proteinExistence type="predicted"/>
<reference evidence="2" key="1">
    <citation type="journal article" date="2019" name="bioRxiv">
        <title>The Genome of the Zebra Mussel, Dreissena polymorpha: A Resource for Invasive Species Research.</title>
        <authorList>
            <person name="McCartney M.A."/>
            <person name="Auch B."/>
            <person name="Kono T."/>
            <person name="Mallez S."/>
            <person name="Zhang Y."/>
            <person name="Obille A."/>
            <person name="Becker A."/>
            <person name="Abrahante J.E."/>
            <person name="Garbe J."/>
            <person name="Badalamenti J.P."/>
            <person name="Herman A."/>
            <person name="Mangelson H."/>
            <person name="Liachko I."/>
            <person name="Sullivan S."/>
            <person name="Sone E.D."/>
            <person name="Koren S."/>
            <person name="Silverstein K.A.T."/>
            <person name="Beckman K.B."/>
            <person name="Gohl D.M."/>
        </authorList>
    </citation>
    <scope>NUCLEOTIDE SEQUENCE</scope>
    <source>
        <strain evidence="2">Duluth1</strain>
        <tissue evidence="2">Whole animal</tissue>
    </source>
</reference>
<evidence type="ECO:0000256" key="1">
    <source>
        <dbReference type="SAM" id="MobiDB-lite"/>
    </source>
</evidence>
<protein>
    <submittedName>
        <fullName evidence="2">Uncharacterized protein</fullName>
    </submittedName>
</protein>
<name>A0A9D4S7N7_DREPO</name>
<organism evidence="2 3">
    <name type="scientific">Dreissena polymorpha</name>
    <name type="common">Zebra mussel</name>
    <name type="synonym">Mytilus polymorpha</name>
    <dbReference type="NCBI Taxonomy" id="45954"/>
    <lineage>
        <taxon>Eukaryota</taxon>
        <taxon>Metazoa</taxon>
        <taxon>Spiralia</taxon>
        <taxon>Lophotrochozoa</taxon>
        <taxon>Mollusca</taxon>
        <taxon>Bivalvia</taxon>
        <taxon>Autobranchia</taxon>
        <taxon>Heteroconchia</taxon>
        <taxon>Euheterodonta</taxon>
        <taxon>Imparidentia</taxon>
        <taxon>Neoheterodontei</taxon>
        <taxon>Myida</taxon>
        <taxon>Dreissenoidea</taxon>
        <taxon>Dreissenidae</taxon>
        <taxon>Dreissena</taxon>
    </lineage>
</organism>
<feature type="region of interest" description="Disordered" evidence="1">
    <location>
        <begin position="1"/>
        <end position="47"/>
    </location>
</feature>
<evidence type="ECO:0000313" key="3">
    <source>
        <dbReference type="Proteomes" id="UP000828390"/>
    </source>
</evidence>
<gene>
    <name evidence="2" type="ORF">DPMN_017665</name>
</gene>
<dbReference type="Proteomes" id="UP000828390">
    <property type="component" value="Unassembled WGS sequence"/>
</dbReference>
<dbReference type="AlphaFoldDB" id="A0A9D4S7N7"/>